<proteinExistence type="predicted"/>
<evidence type="ECO:0008006" key="4">
    <source>
        <dbReference type="Google" id="ProtNLM"/>
    </source>
</evidence>
<gene>
    <name evidence="2" type="ORF">CEJ45_19895</name>
</gene>
<dbReference type="AlphaFoldDB" id="A0A225SQE0"/>
<keyword evidence="1" id="KW-0472">Membrane</keyword>
<feature type="transmembrane region" description="Helical" evidence="1">
    <location>
        <begin position="43"/>
        <end position="64"/>
    </location>
</feature>
<reference evidence="2 3" key="1">
    <citation type="journal article" date="2010" name="Int. J. Syst. Evol. Microbiol.">
        <title>Reclassification of Herbaspirillum putei as a later heterotypic synonym of Herbaspirillum huttiense, with the description of H. huttiense subsp. huttiense subsp. nov. and H. huttiense subsp. putei subsp. nov., comb. nov., and description of Herbaspirillum aquaticum sp. nov.</title>
        <authorList>
            <person name="Dobritsa A.P."/>
            <person name="Reddy M.C."/>
            <person name="Samadpour M."/>
        </authorList>
    </citation>
    <scope>NUCLEOTIDE SEQUENCE [LARGE SCALE GENOMIC DNA]</scope>
    <source>
        <strain evidence="2 3">IEH 4430</strain>
    </source>
</reference>
<accession>A0A225SQE0</accession>
<dbReference type="Pfam" id="PF10003">
    <property type="entry name" value="DUF2244"/>
    <property type="match status" value="1"/>
</dbReference>
<name>A0A225SQE0_9BURK</name>
<comment type="caution">
    <text evidence="2">The sequence shown here is derived from an EMBL/GenBank/DDBJ whole genome shotgun (WGS) entry which is preliminary data.</text>
</comment>
<keyword evidence="1" id="KW-0812">Transmembrane</keyword>
<keyword evidence="3" id="KW-1185">Reference proteome</keyword>
<protein>
    <recommendedName>
        <fullName evidence="4">DUF2244 domain-containing protein</fullName>
    </recommendedName>
</protein>
<evidence type="ECO:0000256" key="1">
    <source>
        <dbReference type="SAM" id="Phobius"/>
    </source>
</evidence>
<feature type="transmembrane region" description="Helical" evidence="1">
    <location>
        <begin position="20"/>
        <end position="37"/>
    </location>
</feature>
<organism evidence="2 3">
    <name type="scientific">Herbaspirillum aquaticum</name>
    <dbReference type="NCBI Taxonomy" id="568783"/>
    <lineage>
        <taxon>Bacteria</taxon>
        <taxon>Pseudomonadati</taxon>
        <taxon>Pseudomonadota</taxon>
        <taxon>Betaproteobacteria</taxon>
        <taxon>Burkholderiales</taxon>
        <taxon>Oxalobacteraceae</taxon>
        <taxon>Herbaspirillum</taxon>
    </lineage>
</organism>
<dbReference type="InterPro" id="IPR019253">
    <property type="entry name" value="DUF2244_TM"/>
</dbReference>
<evidence type="ECO:0000313" key="3">
    <source>
        <dbReference type="Proteomes" id="UP000214747"/>
    </source>
</evidence>
<evidence type="ECO:0000313" key="2">
    <source>
        <dbReference type="EMBL" id="OWY32727.1"/>
    </source>
</evidence>
<dbReference type="RefSeq" id="WP_088756824.1">
    <property type="nucleotide sequence ID" value="NZ_JARJFG010000029.1"/>
</dbReference>
<dbReference type="EMBL" id="NJGV01000023">
    <property type="protein sequence ID" value="OWY32727.1"/>
    <property type="molecule type" value="Genomic_DNA"/>
</dbReference>
<dbReference type="Proteomes" id="UP000214747">
    <property type="component" value="Unassembled WGS sequence"/>
</dbReference>
<sequence>METREWILKRNCSIAPRQLAWVFAVLCTVSLTVALGFTLRGAWIILVFSCIELVAVGAAMLVYARHATDREVLVLADHGLEVEVIQGSRSRRSSLQLHGMRIAFPVGRQSLVALESRGQRVEIGRFMSLWQRRALVQELQQELAARGGGMAALSFL</sequence>
<keyword evidence="1" id="KW-1133">Transmembrane helix</keyword>